<organism evidence="2 3">
    <name type="scientific">Amanita muscaria (strain Koide BX008)</name>
    <dbReference type="NCBI Taxonomy" id="946122"/>
    <lineage>
        <taxon>Eukaryota</taxon>
        <taxon>Fungi</taxon>
        <taxon>Dikarya</taxon>
        <taxon>Basidiomycota</taxon>
        <taxon>Agaricomycotina</taxon>
        <taxon>Agaricomycetes</taxon>
        <taxon>Agaricomycetidae</taxon>
        <taxon>Agaricales</taxon>
        <taxon>Pluteineae</taxon>
        <taxon>Amanitaceae</taxon>
        <taxon>Amanita</taxon>
    </lineage>
</organism>
<feature type="signal peptide" evidence="1">
    <location>
        <begin position="1"/>
        <end position="21"/>
    </location>
</feature>
<accession>A0A0C2W860</accession>
<proteinExistence type="predicted"/>
<dbReference type="HOGENOM" id="CLU_3001849_0_0_1"/>
<dbReference type="EMBL" id="KN818373">
    <property type="protein sequence ID" value="KIL57357.1"/>
    <property type="molecule type" value="Genomic_DNA"/>
</dbReference>
<gene>
    <name evidence="2" type="ORF">M378DRAFT_171867</name>
</gene>
<sequence>MKAELWVTQSFIVCWLSLTSSQFNANCFTTFTARLLAPGTSKDDAFEFSKGRDSPVP</sequence>
<evidence type="ECO:0000313" key="2">
    <source>
        <dbReference type="EMBL" id="KIL57357.1"/>
    </source>
</evidence>
<keyword evidence="3" id="KW-1185">Reference proteome</keyword>
<dbReference type="Proteomes" id="UP000054549">
    <property type="component" value="Unassembled WGS sequence"/>
</dbReference>
<dbReference type="AlphaFoldDB" id="A0A0C2W860"/>
<feature type="chain" id="PRO_5002158007" evidence="1">
    <location>
        <begin position="22"/>
        <end position="57"/>
    </location>
</feature>
<dbReference type="InParanoid" id="A0A0C2W860"/>
<evidence type="ECO:0000256" key="1">
    <source>
        <dbReference type="SAM" id="SignalP"/>
    </source>
</evidence>
<reference evidence="2 3" key="1">
    <citation type="submission" date="2014-04" db="EMBL/GenBank/DDBJ databases">
        <title>Evolutionary Origins and Diversification of the Mycorrhizal Mutualists.</title>
        <authorList>
            <consortium name="DOE Joint Genome Institute"/>
            <consortium name="Mycorrhizal Genomics Consortium"/>
            <person name="Kohler A."/>
            <person name="Kuo A."/>
            <person name="Nagy L.G."/>
            <person name="Floudas D."/>
            <person name="Copeland A."/>
            <person name="Barry K.W."/>
            <person name="Cichocki N."/>
            <person name="Veneault-Fourrey C."/>
            <person name="LaButti K."/>
            <person name="Lindquist E.A."/>
            <person name="Lipzen A."/>
            <person name="Lundell T."/>
            <person name="Morin E."/>
            <person name="Murat C."/>
            <person name="Riley R."/>
            <person name="Ohm R."/>
            <person name="Sun H."/>
            <person name="Tunlid A."/>
            <person name="Henrissat B."/>
            <person name="Grigoriev I.V."/>
            <person name="Hibbett D.S."/>
            <person name="Martin F."/>
        </authorList>
    </citation>
    <scope>NUCLEOTIDE SEQUENCE [LARGE SCALE GENOMIC DNA]</scope>
    <source>
        <strain evidence="2 3">Koide BX008</strain>
    </source>
</reference>
<keyword evidence="1" id="KW-0732">Signal</keyword>
<name>A0A0C2W860_AMAMK</name>
<feature type="non-terminal residue" evidence="2">
    <location>
        <position position="57"/>
    </location>
</feature>
<protein>
    <submittedName>
        <fullName evidence="2">Uncharacterized protein</fullName>
    </submittedName>
</protein>
<evidence type="ECO:0000313" key="3">
    <source>
        <dbReference type="Proteomes" id="UP000054549"/>
    </source>
</evidence>